<dbReference type="Pfam" id="PF20684">
    <property type="entry name" value="Fung_rhodopsin"/>
    <property type="match status" value="1"/>
</dbReference>
<comment type="caution">
    <text evidence="8">The sequence shown here is derived from an EMBL/GenBank/DDBJ whole genome shotgun (WGS) entry which is preliminary data.</text>
</comment>
<keyword evidence="2 6" id="KW-0812">Transmembrane</keyword>
<evidence type="ECO:0000313" key="9">
    <source>
        <dbReference type="Proteomes" id="UP001172101"/>
    </source>
</evidence>
<feature type="transmembrane region" description="Helical" evidence="6">
    <location>
        <begin position="156"/>
        <end position="179"/>
    </location>
</feature>
<evidence type="ECO:0000256" key="5">
    <source>
        <dbReference type="ARBA" id="ARBA00038359"/>
    </source>
</evidence>
<dbReference type="Proteomes" id="UP001172101">
    <property type="component" value="Unassembled WGS sequence"/>
</dbReference>
<dbReference type="GeneID" id="85330574"/>
<keyword evidence="4 6" id="KW-0472">Membrane</keyword>
<gene>
    <name evidence="8" type="ORF">B0T26DRAFT_812270</name>
</gene>
<feature type="transmembrane region" description="Helical" evidence="6">
    <location>
        <begin position="199"/>
        <end position="226"/>
    </location>
</feature>
<comment type="similarity">
    <text evidence="5">Belongs to the SAT4 family.</text>
</comment>
<organism evidence="8 9">
    <name type="scientific">Lasiosphaeria miniovina</name>
    <dbReference type="NCBI Taxonomy" id="1954250"/>
    <lineage>
        <taxon>Eukaryota</taxon>
        <taxon>Fungi</taxon>
        <taxon>Dikarya</taxon>
        <taxon>Ascomycota</taxon>
        <taxon>Pezizomycotina</taxon>
        <taxon>Sordariomycetes</taxon>
        <taxon>Sordariomycetidae</taxon>
        <taxon>Sordariales</taxon>
        <taxon>Lasiosphaeriaceae</taxon>
        <taxon>Lasiosphaeria</taxon>
    </lineage>
</organism>
<dbReference type="PANTHER" id="PTHR33048">
    <property type="entry name" value="PTH11-LIKE INTEGRAL MEMBRANE PROTEIN (AFU_ORTHOLOGUE AFUA_5G11245)"/>
    <property type="match status" value="1"/>
</dbReference>
<evidence type="ECO:0000313" key="8">
    <source>
        <dbReference type="EMBL" id="KAK0717415.1"/>
    </source>
</evidence>
<evidence type="ECO:0000259" key="7">
    <source>
        <dbReference type="Pfam" id="PF20684"/>
    </source>
</evidence>
<protein>
    <recommendedName>
        <fullName evidence="7">Rhodopsin domain-containing protein</fullName>
    </recommendedName>
</protein>
<evidence type="ECO:0000256" key="6">
    <source>
        <dbReference type="SAM" id="Phobius"/>
    </source>
</evidence>
<feature type="transmembrane region" description="Helical" evidence="6">
    <location>
        <begin position="77"/>
        <end position="97"/>
    </location>
</feature>
<feature type="transmembrane region" description="Helical" evidence="6">
    <location>
        <begin position="276"/>
        <end position="300"/>
    </location>
</feature>
<dbReference type="EMBL" id="JAUIRO010000004">
    <property type="protein sequence ID" value="KAK0717415.1"/>
    <property type="molecule type" value="Genomic_DNA"/>
</dbReference>
<evidence type="ECO:0000256" key="4">
    <source>
        <dbReference type="ARBA" id="ARBA00023136"/>
    </source>
</evidence>
<evidence type="ECO:0000256" key="1">
    <source>
        <dbReference type="ARBA" id="ARBA00004141"/>
    </source>
</evidence>
<sequence>MNTPFTNFPAPISANGSDAGRRNFTGFPAFWLASQQDDDLGQTTRVSVWILVAASLLFILMRIYCKLARHRTLHADDHFAIAAWLALLGSAICTNVAVDLGYGKHVWQIPRERINEMSLIGQISVTLAICSQSWSKSSFAITLLMISDGIHGKTRIFIWFAIVSMNLLFGVSAMLFWVGCTPVEKAWHPFTKGTCWGPNVIITYGIFTSAYSGVLDLVLAIIPWKIIMGLQMQTKEKFGVALAMSMGVFAAASAFIKCSSLPELGGRDFPHDGVTLVIWGSAEAAVTIMAASVPMLRMLVRSVKPSQRRHRPSQNRSRRPLVETAASSKRVYYNRPRTDLVTMTGSTWTSGTR</sequence>
<comment type="subcellular location">
    <subcellularLocation>
        <location evidence="1">Membrane</location>
        <topology evidence="1">Multi-pass membrane protein</topology>
    </subcellularLocation>
</comment>
<dbReference type="AlphaFoldDB" id="A0AA40AKD9"/>
<evidence type="ECO:0000256" key="3">
    <source>
        <dbReference type="ARBA" id="ARBA00022989"/>
    </source>
</evidence>
<keyword evidence="3 6" id="KW-1133">Transmembrane helix</keyword>
<keyword evidence="9" id="KW-1185">Reference proteome</keyword>
<evidence type="ECO:0000256" key="2">
    <source>
        <dbReference type="ARBA" id="ARBA00022692"/>
    </source>
</evidence>
<dbReference type="InterPro" id="IPR049326">
    <property type="entry name" value="Rhodopsin_dom_fungi"/>
</dbReference>
<dbReference type="PANTHER" id="PTHR33048:SF42">
    <property type="entry name" value="INTEGRAL MEMBRANE PROTEIN"/>
    <property type="match status" value="1"/>
</dbReference>
<reference evidence="8" key="1">
    <citation type="submission" date="2023-06" db="EMBL/GenBank/DDBJ databases">
        <title>Genome-scale phylogeny and comparative genomics of the fungal order Sordariales.</title>
        <authorList>
            <consortium name="Lawrence Berkeley National Laboratory"/>
            <person name="Hensen N."/>
            <person name="Bonometti L."/>
            <person name="Westerberg I."/>
            <person name="Brannstrom I.O."/>
            <person name="Guillou S."/>
            <person name="Cros-Aarteil S."/>
            <person name="Calhoun S."/>
            <person name="Haridas S."/>
            <person name="Kuo A."/>
            <person name="Mondo S."/>
            <person name="Pangilinan J."/>
            <person name="Riley R."/>
            <person name="LaButti K."/>
            <person name="Andreopoulos B."/>
            <person name="Lipzen A."/>
            <person name="Chen C."/>
            <person name="Yanf M."/>
            <person name="Daum C."/>
            <person name="Ng V."/>
            <person name="Clum A."/>
            <person name="Steindorff A."/>
            <person name="Ohm R."/>
            <person name="Martin F."/>
            <person name="Silar P."/>
            <person name="Natvig D."/>
            <person name="Lalanne C."/>
            <person name="Gautier V."/>
            <person name="Ament-velasquez S.L."/>
            <person name="Kruys A."/>
            <person name="Hutchinson M.I."/>
            <person name="Powell A.J."/>
            <person name="Barry K."/>
            <person name="Miller A.N."/>
            <person name="Grigoriev I.V."/>
            <person name="Debuchy R."/>
            <person name="Gladieux P."/>
            <person name="Thoren M.H."/>
            <person name="Johannesson H."/>
        </authorList>
    </citation>
    <scope>NUCLEOTIDE SEQUENCE</scope>
    <source>
        <strain evidence="8">SMH2392-1A</strain>
    </source>
</reference>
<accession>A0AA40AKD9</accession>
<feature type="transmembrane region" description="Helical" evidence="6">
    <location>
        <begin position="238"/>
        <end position="256"/>
    </location>
</feature>
<feature type="domain" description="Rhodopsin" evidence="7">
    <location>
        <begin position="61"/>
        <end position="301"/>
    </location>
</feature>
<name>A0AA40AKD9_9PEZI</name>
<feature type="transmembrane region" description="Helical" evidence="6">
    <location>
        <begin position="46"/>
        <end position="65"/>
    </location>
</feature>
<dbReference type="RefSeq" id="XP_060296208.1">
    <property type="nucleotide sequence ID" value="XM_060447304.1"/>
</dbReference>
<dbReference type="GO" id="GO:0016020">
    <property type="term" value="C:membrane"/>
    <property type="evidence" value="ECO:0007669"/>
    <property type="project" value="UniProtKB-SubCell"/>
</dbReference>
<proteinExistence type="inferred from homology"/>
<dbReference type="InterPro" id="IPR052337">
    <property type="entry name" value="SAT4-like"/>
</dbReference>